<organism evidence="1 2">
    <name type="scientific">Novipirellula rosea</name>
    <dbReference type="NCBI Taxonomy" id="1031540"/>
    <lineage>
        <taxon>Bacteria</taxon>
        <taxon>Pseudomonadati</taxon>
        <taxon>Planctomycetota</taxon>
        <taxon>Planctomycetia</taxon>
        <taxon>Pirellulales</taxon>
        <taxon>Pirellulaceae</taxon>
        <taxon>Novipirellula</taxon>
    </lineage>
</organism>
<keyword evidence="2" id="KW-1185">Reference proteome</keyword>
<accession>A0ABP8MLR5</accession>
<protein>
    <submittedName>
        <fullName evidence="1">Uncharacterized protein</fullName>
    </submittedName>
</protein>
<proteinExistence type="predicted"/>
<reference evidence="2" key="1">
    <citation type="journal article" date="2019" name="Int. J. Syst. Evol. Microbiol.">
        <title>The Global Catalogue of Microorganisms (GCM) 10K type strain sequencing project: providing services to taxonomists for standard genome sequencing and annotation.</title>
        <authorList>
            <consortium name="The Broad Institute Genomics Platform"/>
            <consortium name="The Broad Institute Genome Sequencing Center for Infectious Disease"/>
            <person name="Wu L."/>
            <person name="Ma J."/>
        </authorList>
    </citation>
    <scope>NUCLEOTIDE SEQUENCE [LARGE SCALE GENOMIC DNA]</scope>
    <source>
        <strain evidence="2">JCM 17759</strain>
    </source>
</reference>
<name>A0ABP8MLR5_9BACT</name>
<dbReference type="Proteomes" id="UP001500840">
    <property type="component" value="Unassembled WGS sequence"/>
</dbReference>
<gene>
    <name evidence="1" type="ORF">GCM10023156_19290</name>
</gene>
<evidence type="ECO:0000313" key="2">
    <source>
        <dbReference type="Proteomes" id="UP001500840"/>
    </source>
</evidence>
<evidence type="ECO:0000313" key="1">
    <source>
        <dbReference type="EMBL" id="GAA4451484.1"/>
    </source>
</evidence>
<sequence>MYWIRNRTASPKHPDTNDGDFVSNVEAITDPKAIVIAKSKLDILEKLRSPDRRVNSKRVT</sequence>
<comment type="caution">
    <text evidence="1">The sequence shown here is derived from an EMBL/GenBank/DDBJ whole genome shotgun (WGS) entry which is preliminary data.</text>
</comment>
<dbReference type="EMBL" id="BAABGA010000024">
    <property type="protein sequence ID" value="GAA4451484.1"/>
    <property type="molecule type" value="Genomic_DNA"/>
</dbReference>